<dbReference type="InterPro" id="IPR036761">
    <property type="entry name" value="TTHA0802/YceI-like_sf"/>
</dbReference>
<feature type="signal peptide" evidence="1">
    <location>
        <begin position="1"/>
        <end position="19"/>
    </location>
</feature>
<dbReference type="SUPFAM" id="SSF101874">
    <property type="entry name" value="YceI-like"/>
    <property type="match status" value="1"/>
</dbReference>
<feature type="chain" id="PRO_5047187835" description="Lipid/polyisoprenoid-binding YceI-like domain-containing protein" evidence="1">
    <location>
        <begin position="20"/>
        <end position="190"/>
    </location>
</feature>
<dbReference type="EMBL" id="JBHULX010000030">
    <property type="protein sequence ID" value="MFD2592024.1"/>
    <property type="molecule type" value="Genomic_DNA"/>
</dbReference>
<keyword evidence="3" id="KW-1185">Reference proteome</keyword>
<dbReference type="Proteomes" id="UP001597459">
    <property type="component" value="Unassembled WGS sequence"/>
</dbReference>
<gene>
    <name evidence="2" type="ORF">ACFSTE_14390</name>
</gene>
<accession>A0ABW5NAI7</accession>
<evidence type="ECO:0008006" key="4">
    <source>
        <dbReference type="Google" id="ProtNLM"/>
    </source>
</evidence>
<evidence type="ECO:0000313" key="2">
    <source>
        <dbReference type="EMBL" id="MFD2592024.1"/>
    </source>
</evidence>
<dbReference type="Gene3D" id="2.40.128.110">
    <property type="entry name" value="Lipid/polyisoprenoid-binding, YceI-like"/>
    <property type="match status" value="1"/>
</dbReference>
<proteinExistence type="predicted"/>
<evidence type="ECO:0000256" key="1">
    <source>
        <dbReference type="SAM" id="SignalP"/>
    </source>
</evidence>
<sequence length="190" mass="21445">MKNTIIVFVLFYSSLSSFAQQKLFIDASQSTLHWSATDDHHRGKHNGKISFQKGHVIKKDTQITEGMFEVDLYSKLQSYTYDSKTCIPFFSRASFDIKKHPGAILHILHTAYTGPSSFSSTGYLTINGIRQPISFLSTIKKKELYEVITSNLVIDPMLWSTQKVPHLISALSFPKLIEISLQITIIPDGC</sequence>
<organism evidence="2 3">
    <name type="scientific">Aquimarina hainanensis</name>
    <dbReference type="NCBI Taxonomy" id="1578017"/>
    <lineage>
        <taxon>Bacteria</taxon>
        <taxon>Pseudomonadati</taxon>
        <taxon>Bacteroidota</taxon>
        <taxon>Flavobacteriia</taxon>
        <taxon>Flavobacteriales</taxon>
        <taxon>Flavobacteriaceae</taxon>
        <taxon>Aquimarina</taxon>
    </lineage>
</organism>
<keyword evidence="1" id="KW-0732">Signal</keyword>
<name>A0ABW5NAI7_9FLAO</name>
<dbReference type="RefSeq" id="WP_378253513.1">
    <property type="nucleotide sequence ID" value="NZ_JBHSJV010000001.1"/>
</dbReference>
<comment type="caution">
    <text evidence="2">The sequence shown here is derived from an EMBL/GenBank/DDBJ whole genome shotgun (WGS) entry which is preliminary data.</text>
</comment>
<protein>
    <recommendedName>
        <fullName evidence="4">Lipid/polyisoprenoid-binding YceI-like domain-containing protein</fullName>
    </recommendedName>
</protein>
<evidence type="ECO:0000313" key="3">
    <source>
        <dbReference type="Proteomes" id="UP001597459"/>
    </source>
</evidence>
<reference evidence="3" key="1">
    <citation type="journal article" date="2019" name="Int. J. Syst. Evol. Microbiol.">
        <title>The Global Catalogue of Microorganisms (GCM) 10K type strain sequencing project: providing services to taxonomists for standard genome sequencing and annotation.</title>
        <authorList>
            <consortium name="The Broad Institute Genomics Platform"/>
            <consortium name="The Broad Institute Genome Sequencing Center for Infectious Disease"/>
            <person name="Wu L."/>
            <person name="Ma J."/>
        </authorList>
    </citation>
    <scope>NUCLEOTIDE SEQUENCE [LARGE SCALE GENOMIC DNA]</scope>
    <source>
        <strain evidence="3">KCTC 42423</strain>
    </source>
</reference>